<protein>
    <submittedName>
        <fullName evidence="4">Glutamine amidotransferase class-II</fullName>
    </submittedName>
</protein>
<organism evidence="4 5">
    <name type="scientific">Paraburkholderia phymatum (strain DSM 17167 / CIP 108236 / LMG 21445 / STM815)</name>
    <name type="common">Burkholderia phymatum</name>
    <dbReference type="NCBI Taxonomy" id="391038"/>
    <lineage>
        <taxon>Bacteria</taxon>
        <taxon>Pseudomonadati</taxon>
        <taxon>Pseudomonadota</taxon>
        <taxon>Betaproteobacteria</taxon>
        <taxon>Burkholderiales</taxon>
        <taxon>Burkholderiaceae</taxon>
        <taxon>Paraburkholderia</taxon>
    </lineage>
</organism>
<evidence type="ECO:0000259" key="3">
    <source>
        <dbReference type="PROSITE" id="PS51278"/>
    </source>
</evidence>
<dbReference type="GO" id="GO:0016740">
    <property type="term" value="F:transferase activity"/>
    <property type="evidence" value="ECO:0007669"/>
    <property type="project" value="UniProtKB-KW"/>
</dbReference>
<evidence type="ECO:0000313" key="5">
    <source>
        <dbReference type="Proteomes" id="UP000001192"/>
    </source>
</evidence>
<keyword evidence="1 4" id="KW-0808">Transferase</keyword>
<name>B2JXR7_PARP8</name>
<dbReference type="InterPro" id="IPR017932">
    <property type="entry name" value="GATase_2_dom"/>
</dbReference>
<geneLocation type="plasmid" evidence="4 5">
    <name>pBPHY02</name>
</geneLocation>
<dbReference type="RefSeq" id="WP_012406577.1">
    <property type="nucleotide sequence ID" value="NC_010627.1"/>
</dbReference>
<reference evidence="5" key="1">
    <citation type="journal article" date="2014" name="Stand. Genomic Sci.">
        <title>Complete genome sequence of Burkholderia phymatum STM815(T), a broad host range and efficient nitrogen-fixing symbiont of Mimosa species.</title>
        <authorList>
            <person name="Moulin L."/>
            <person name="Klonowska A."/>
            <person name="Caroline B."/>
            <person name="Booth K."/>
            <person name="Vriezen J.A."/>
            <person name="Melkonian R."/>
            <person name="James E.K."/>
            <person name="Young J.P."/>
            <person name="Bena G."/>
            <person name="Hauser L."/>
            <person name="Land M."/>
            <person name="Kyrpides N."/>
            <person name="Bruce D."/>
            <person name="Chain P."/>
            <person name="Copeland A."/>
            <person name="Pitluck S."/>
            <person name="Woyke T."/>
            <person name="Lizotte-Waniewski M."/>
            <person name="Bristow J."/>
            <person name="Riley M."/>
        </authorList>
    </citation>
    <scope>NUCLEOTIDE SEQUENCE [LARGE SCALE GENOMIC DNA]</scope>
    <source>
        <strain evidence="5">DSM 17167 / CIP 108236 / LMG 21445 / STM815</strain>
        <plasmid evidence="5">Plasmid pBPHY02</plasmid>
    </source>
</reference>
<dbReference type="PROSITE" id="PS51278">
    <property type="entry name" value="GATASE_TYPE_2"/>
    <property type="match status" value="1"/>
</dbReference>
<dbReference type="Gene3D" id="3.60.20.10">
    <property type="entry name" value="Glutamine Phosphoribosylpyrophosphate, subunit 1, domain 1"/>
    <property type="match status" value="1"/>
</dbReference>
<dbReference type="CDD" id="cd00352">
    <property type="entry name" value="Gn_AT_II"/>
    <property type="match status" value="1"/>
</dbReference>
<dbReference type="InterPro" id="IPR029055">
    <property type="entry name" value="Ntn_hydrolases_N"/>
</dbReference>
<evidence type="ECO:0000313" key="4">
    <source>
        <dbReference type="EMBL" id="ACC76425.1"/>
    </source>
</evidence>
<dbReference type="SUPFAM" id="SSF56235">
    <property type="entry name" value="N-terminal nucleophile aminohydrolases (Ntn hydrolases)"/>
    <property type="match status" value="1"/>
</dbReference>
<dbReference type="Proteomes" id="UP000001192">
    <property type="component" value="Plasmid pBPHY02"/>
</dbReference>
<evidence type="ECO:0000256" key="1">
    <source>
        <dbReference type="ARBA" id="ARBA00022679"/>
    </source>
</evidence>
<sequence length="410" mass="45823">MAGIAAAFKLPDSVSDETVLSRLGKMAAKLANRGQCGADLLVFSEKTGTTRYHSDCLPSKYIPIEQSEYAITISHPASVGLAHIHNHTPVQSDPPNVQPRSNSEFNHNEKNTFISISLNGALANGHDLKDELQKHGALSRGNDDAEIFMRFVELICRRDYWKFGERVNYKKVFREIDLRIDGAVSVLLLDGHGNLVAYRNQGGIRPLDFMKTTDKFVLFASENGAFIYFDGECEEVLPSHIKVMDAQTGLLTDHFVGDEKHPATLCAFESIYIGNLETKSKNQRHESTRYKLGSELSELMRQKISYGQHSGPITISSMPDTGRPYADGLFSQLSKEDPTNYERMEVVRLNLSQRTLIGDVRQRKSLINQKYQIIDARVSGRTTSDLKTSDARHCPPMYVGLTPCPENPQA</sequence>
<evidence type="ECO:0000256" key="2">
    <source>
        <dbReference type="ARBA" id="ARBA00022962"/>
    </source>
</evidence>
<gene>
    <name evidence="4" type="ordered locus">Bphy_7471</name>
</gene>
<dbReference type="PANTHER" id="PTHR11907">
    <property type="entry name" value="AMIDOPHOSPHORIBOSYLTRANSFERASE"/>
    <property type="match status" value="1"/>
</dbReference>
<keyword evidence="4" id="KW-0614">Plasmid</keyword>
<dbReference type="AlphaFoldDB" id="B2JXR7"/>
<keyword evidence="2 4" id="KW-0315">Glutamine amidotransferase</keyword>
<dbReference type="KEGG" id="bph:Bphy_7471"/>
<dbReference type="Pfam" id="PF13537">
    <property type="entry name" value="GATase_7"/>
    <property type="match status" value="1"/>
</dbReference>
<dbReference type="eggNOG" id="COG0034">
    <property type="taxonomic scope" value="Bacteria"/>
</dbReference>
<keyword evidence="5" id="KW-1185">Reference proteome</keyword>
<dbReference type="HOGENOM" id="CLU_670270_0_0_4"/>
<dbReference type="OrthoDB" id="8185051at2"/>
<proteinExistence type="predicted"/>
<feature type="domain" description="Glutamine amidotransferase type-2" evidence="3">
    <location>
        <begin position="2"/>
        <end position="247"/>
    </location>
</feature>
<accession>B2JXR7</accession>
<dbReference type="EMBL" id="CP001046">
    <property type="protein sequence ID" value="ACC76425.1"/>
    <property type="molecule type" value="Genomic_DNA"/>
</dbReference>